<evidence type="ECO:0000256" key="1">
    <source>
        <dbReference type="ARBA" id="ARBA00004167"/>
    </source>
</evidence>
<dbReference type="InterPro" id="IPR025287">
    <property type="entry name" value="WAK_GUB"/>
</dbReference>
<feature type="signal peptide" evidence="3">
    <location>
        <begin position="1"/>
        <end position="19"/>
    </location>
</feature>
<feature type="chain" id="PRO_5004754870" description="Wall-associated receptor kinase galacturonan-binding domain-containing protein" evidence="3">
    <location>
        <begin position="20"/>
        <end position="359"/>
    </location>
</feature>
<dbReference type="Proteomes" id="UP000000226">
    <property type="component" value="Chromosome 6"/>
</dbReference>
<reference evidence="6" key="1">
    <citation type="journal article" date="2014" name="Nat. Genet.">
        <title>A reference genome for common bean and genome-wide analysis of dual domestications.</title>
        <authorList>
            <person name="Schmutz J."/>
            <person name="McClean P.E."/>
            <person name="Mamidi S."/>
            <person name="Wu G.A."/>
            <person name="Cannon S.B."/>
            <person name="Grimwood J."/>
            <person name="Jenkins J."/>
            <person name="Shu S."/>
            <person name="Song Q."/>
            <person name="Chavarro C."/>
            <person name="Torres-Torres M."/>
            <person name="Geffroy V."/>
            <person name="Moghaddam S.M."/>
            <person name="Gao D."/>
            <person name="Abernathy B."/>
            <person name="Barry K."/>
            <person name="Blair M."/>
            <person name="Brick M.A."/>
            <person name="Chovatia M."/>
            <person name="Gepts P."/>
            <person name="Goodstein D.M."/>
            <person name="Gonzales M."/>
            <person name="Hellsten U."/>
            <person name="Hyten D.L."/>
            <person name="Jia G."/>
            <person name="Kelly J.D."/>
            <person name="Kudrna D."/>
            <person name="Lee R."/>
            <person name="Richard M.M."/>
            <person name="Miklas P.N."/>
            <person name="Osorno J.M."/>
            <person name="Rodrigues J."/>
            <person name="Thareau V."/>
            <person name="Urrea C.A."/>
            <person name="Wang M."/>
            <person name="Yu Y."/>
            <person name="Zhang M."/>
            <person name="Wing R.A."/>
            <person name="Cregan P.B."/>
            <person name="Rokhsar D.S."/>
            <person name="Jackson S.A."/>
        </authorList>
    </citation>
    <scope>NUCLEOTIDE SEQUENCE [LARGE SCALE GENOMIC DNA]</scope>
    <source>
        <strain evidence="6">cv. G19833</strain>
    </source>
</reference>
<dbReference type="AlphaFoldDB" id="V7BSN8"/>
<dbReference type="Pfam" id="PF13947">
    <property type="entry name" value="GUB_WAK_bind"/>
    <property type="match status" value="1"/>
</dbReference>
<evidence type="ECO:0000313" key="6">
    <source>
        <dbReference type="Proteomes" id="UP000000226"/>
    </source>
</evidence>
<sequence length="359" mass="39936">MILKFLIHFIILAIWKVSAQVGLSVGKPGCDWRCGNVPIPFPFGMKSFECYAGKWFEIECRNSTYTNYTHTPYLKSIGVEVISINLQLGTVNIKNPIYRSNCGSKDSPPVNKSLEGSPFVYSQKYNKFMAAGCNIIAILQLNRSEVSGCVSICDENYKVGDIGKMDFRKSDCNGKSCCDSSLPLYLKEYSTEIKGLKDNETSDECSYAMVVQQHLAYSYRSSSYNDPKTYYFIMDGEMKDLDVVPVVLEWEILNNLNLTLPLDHLSHCDDTNVTSSSGYKRSGQRCYCQTGSVSGGNPYVEGGCPATDSQEGLSPPGKFPLLSSVRTHEILDEYVSCQVVEACKQLNQCIPTLGKVHKI</sequence>
<evidence type="ECO:0000313" key="5">
    <source>
        <dbReference type="EMBL" id="ESW19586.1"/>
    </source>
</evidence>
<dbReference type="PANTHER" id="PTHR33491">
    <property type="entry name" value="OSJNBA0016N04.9 PROTEIN"/>
    <property type="match status" value="1"/>
</dbReference>
<protein>
    <recommendedName>
        <fullName evidence="4">Wall-associated receptor kinase galacturonan-binding domain-containing protein</fullName>
    </recommendedName>
</protein>
<dbReference type="Gramene" id="ESW19586">
    <property type="protein sequence ID" value="ESW19586"/>
    <property type="gene ID" value="PHAVU_006G137600g"/>
</dbReference>
<dbReference type="OMA" id="INCCQIT"/>
<dbReference type="eggNOG" id="ENOG502RMXX">
    <property type="taxonomic scope" value="Eukaryota"/>
</dbReference>
<dbReference type="GO" id="GO:0016020">
    <property type="term" value="C:membrane"/>
    <property type="evidence" value="ECO:0007669"/>
    <property type="project" value="UniProtKB-SubCell"/>
</dbReference>
<dbReference type="OrthoDB" id="4062651at2759"/>
<name>V7BSN8_PHAVU</name>
<keyword evidence="2 3" id="KW-0732">Signal</keyword>
<keyword evidence="6" id="KW-1185">Reference proteome</keyword>
<dbReference type="STRING" id="3885.V7BSN8"/>
<dbReference type="EMBL" id="CM002293">
    <property type="protein sequence ID" value="ESW19586.1"/>
    <property type="molecule type" value="Genomic_DNA"/>
</dbReference>
<evidence type="ECO:0000256" key="3">
    <source>
        <dbReference type="SAM" id="SignalP"/>
    </source>
</evidence>
<evidence type="ECO:0000259" key="4">
    <source>
        <dbReference type="Pfam" id="PF13947"/>
    </source>
</evidence>
<gene>
    <name evidence="5" type="ORF">PHAVU_006G137600g</name>
</gene>
<proteinExistence type="predicted"/>
<comment type="subcellular location">
    <subcellularLocation>
        <location evidence="1">Membrane</location>
        <topology evidence="1">Single-pass membrane protein</topology>
    </subcellularLocation>
</comment>
<feature type="domain" description="Wall-associated receptor kinase galacturonan-binding" evidence="4">
    <location>
        <begin position="30"/>
        <end position="94"/>
    </location>
</feature>
<dbReference type="GO" id="GO:0030247">
    <property type="term" value="F:polysaccharide binding"/>
    <property type="evidence" value="ECO:0007669"/>
    <property type="project" value="InterPro"/>
</dbReference>
<organism evidence="5 6">
    <name type="scientific">Phaseolus vulgaris</name>
    <name type="common">Kidney bean</name>
    <name type="synonym">French bean</name>
    <dbReference type="NCBI Taxonomy" id="3885"/>
    <lineage>
        <taxon>Eukaryota</taxon>
        <taxon>Viridiplantae</taxon>
        <taxon>Streptophyta</taxon>
        <taxon>Embryophyta</taxon>
        <taxon>Tracheophyta</taxon>
        <taxon>Spermatophyta</taxon>
        <taxon>Magnoliopsida</taxon>
        <taxon>eudicotyledons</taxon>
        <taxon>Gunneridae</taxon>
        <taxon>Pentapetalae</taxon>
        <taxon>rosids</taxon>
        <taxon>fabids</taxon>
        <taxon>Fabales</taxon>
        <taxon>Fabaceae</taxon>
        <taxon>Papilionoideae</taxon>
        <taxon>50 kb inversion clade</taxon>
        <taxon>NPAAA clade</taxon>
        <taxon>indigoferoid/millettioid clade</taxon>
        <taxon>Phaseoleae</taxon>
        <taxon>Phaseolus</taxon>
    </lineage>
</organism>
<evidence type="ECO:0000256" key="2">
    <source>
        <dbReference type="ARBA" id="ARBA00022729"/>
    </source>
</evidence>
<accession>V7BSN8</accession>